<gene>
    <name evidence="3" type="ORF">GCM10022423_27620</name>
</gene>
<proteinExistence type="predicted"/>
<reference evidence="4" key="1">
    <citation type="journal article" date="2019" name="Int. J. Syst. Evol. Microbiol.">
        <title>The Global Catalogue of Microorganisms (GCM) 10K type strain sequencing project: providing services to taxonomists for standard genome sequencing and annotation.</title>
        <authorList>
            <consortium name="The Broad Institute Genomics Platform"/>
            <consortium name="The Broad Institute Genome Sequencing Center for Infectious Disease"/>
            <person name="Wu L."/>
            <person name="Ma J."/>
        </authorList>
    </citation>
    <scope>NUCLEOTIDE SEQUENCE [LARGE SCALE GENOMIC DNA]</scope>
    <source>
        <strain evidence="4">JCM 17337</strain>
    </source>
</reference>
<comment type="caution">
    <text evidence="3">The sequence shown here is derived from an EMBL/GenBank/DDBJ whole genome shotgun (WGS) entry which is preliminary data.</text>
</comment>
<evidence type="ECO:0000256" key="1">
    <source>
        <dbReference type="ARBA" id="ARBA00022729"/>
    </source>
</evidence>
<dbReference type="Proteomes" id="UP001500748">
    <property type="component" value="Unassembled WGS sequence"/>
</dbReference>
<dbReference type="Pfam" id="PF18962">
    <property type="entry name" value="Por_Secre_tail"/>
    <property type="match status" value="1"/>
</dbReference>
<evidence type="ECO:0000259" key="2">
    <source>
        <dbReference type="Pfam" id="PF18962"/>
    </source>
</evidence>
<protein>
    <recommendedName>
        <fullName evidence="2">Secretion system C-terminal sorting domain-containing protein</fullName>
    </recommendedName>
</protein>
<keyword evidence="4" id="KW-1185">Reference proteome</keyword>
<dbReference type="RefSeq" id="WP_345145226.1">
    <property type="nucleotide sequence ID" value="NZ_BAABDU010000004.1"/>
</dbReference>
<dbReference type="NCBIfam" id="TIGR04183">
    <property type="entry name" value="Por_Secre_tail"/>
    <property type="match status" value="1"/>
</dbReference>
<feature type="domain" description="Secretion system C-terminal sorting" evidence="2">
    <location>
        <begin position="512"/>
        <end position="581"/>
    </location>
</feature>
<sequence length="585" mass="63947">MKKLYFYIMFLLLTVNIFFAQNINNHWQLGASDLNFANNPPSVSTVFNSGQYGNASISDEYGNLLFYTDGIKVFNKNHQAMTMLNGSTISTDIGTLQGYDQFQPVIIVPHPGNSKQYFVFTTCNTVFIGAGTSPGYSYIYYIVDFSDSQYPLGKIVNPGNNVLSQSGSAIQYDFMFRPITSVKNSTNDGYFLIGQQASASGVWLLSYKITASGFNPVPVVSIMNNNIGYVNTNVTDEFQVRTSGIVKFSPNNQKLGELVILNRYHKGPGTRSSSSRFQTFDFNNTTGVFSNYTLVDDNSLAASTDFEFSSDSQKVYFVHGNITVKDLTNLSSAARNLPEFGNSSSVPIYFSNIQRDKNNNILISSNSTNLNRNVYLHKLDNQNSFSQSSVVLNSISLNGNAILPGNCYLPQLVPLLTPPCVNNVTIITNVTSGTDLKQASSTITASNVISSGANAFYHAGSSVTLKSGFNAVSGSTAKIYLEGCSNTFAKKALAEESDLNKNVKIDSDGVKLYPNPNNGIFEINLGRIDDTMVLVQIYNILGKEVYSTSSKENIVNINLPNLSSGLYVIKLSGENYNGAVKFVKK</sequence>
<evidence type="ECO:0000313" key="4">
    <source>
        <dbReference type="Proteomes" id="UP001500748"/>
    </source>
</evidence>
<evidence type="ECO:0000313" key="3">
    <source>
        <dbReference type="EMBL" id="GAA3771911.1"/>
    </source>
</evidence>
<accession>A0ABP7GQZ7</accession>
<keyword evidence="1" id="KW-0732">Signal</keyword>
<dbReference type="InterPro" id="IPR026444">
    <property type="entry name" value="Secre_tail"/>
</dbReference>
<dbReference type="EMBL" id="BAABDU010000004">
    <property type="protein sequence ID" value="GAA3771911.1"/>
    <property type="molecule type" value="Genomic_DNA"/>
</dbReference>
<organism evidence="3 4">
    <name type="scientific">Flavobacterium ginsengiterrae</name>
    <dbReference type="NCBI Taxonomy" id="871695"/>
    <lineage>
        <taxon>Bacteria</taxon>
        <taxon>Pseudomonadati</taxon>
        <taxon>Bacteroidota</taxon>
        <taxon>Flavobacteriia</taxon>
        <taxon>Flavobacteriales</taxon>
        <taxon>Flavobacteriaceae</taxon>
        <taxon>Flavobacterium</taxon>
    </lineage>
</organism>
<dbReference type="InterPro" id="IPR055015">
    <property type="entry name" value="GCX_COOH"/>
</dbReference>
<name>A0ABP7GQZ7_9FLAO</name>
<dbReference type="NCBIfam" id="NF045639">
    <property type="entry name" value="GCX_COOH"/>
    <property type="match status" value="1"/>
</dbReference>